<feature type="domain" description="HTH gntR-type" evidence="4">
    <location>
        <begin position="7"/>
        <end position="77"/>
    </location>
</feature>
<dbReference type="PROSITE" id="PS50949">
    <property type="entry name" value="HTH_GNTR"/>
    <property type="match status" value="1"/>
</dbReference>
<dbReference type="Proteomes" id="UP000678513">
    <property type="component" value="Chromosome"/>
</dbReference>
<proteinExistence type="predicted"/>
<dbReference type="InterPro" id="IPR036388">
    <property type="entry name" value="WH-like_DNA-bd_sf"/>
</dbReference>
<dbReference type="Pfam" id="PF07729">
    <property type="entry name" value="FCD"/>
    <property type="match status" value="1"/>
</dbReference>
<dbReference type="Gene3D" id="1.10.10.10">
    <property type="entry name" value="Winged helix-like DNA-binding domain superfamily/Winged helix DNA-binding domain"/>
    <property type="match status" value="1"/>
</dbReference>
<dbReference type="InterPro" id="IPR011711">
    <property type="entry name" value="GntR_C"/>
</dbReference>
<dbReference type="EMBL" id="CP072384">
    <property type="protein sequence ID" value="QUC07092.1"/>
    <property type="molecule type" value="Genomic_DNA"/>
</dbReference>
<dbReference type="PRINTS" id="PR00035">
    <property type="entry name" value="HTHGNTR"/>
</dbReference>
<dbReference type="InterPro" id="IPR036390">
    <property type="entry name" value="WH_DNA-bd_sf"/>
</dbReference>
<dbReference type="PANTHER" id="PTHR43537">
    <property type="entry name" value="TRANSCRIPTIONAL REGULATOR, GNTR FAMILY"/>
    <property type="match status" value="1"/>
</dbReference>
<dbReference type="SMART" id="SM00895">
    <property type="entry name" value="FCD"/>
    <property type="match status" value="1"/>
</dbReference>
<dbReference type="Gene3D" id="1.20.120.530">
    <property type="entry name" value="GntR ligand-binding domain-like"/>
    <property type="match status" value="1"/>
</dbReference>
<organism evidence="5 6">
    <name type="scientific">Arachnia rubra</name>
    <dbReference type="NCBI Taxonomy" id="1547448"/>
    <lineage>
        <taxon>Bacteria</taxon>
        <taxon>Bacillati</taxon>
        <taxon>Actinomycetota</taxon>
        <taxon>Actinomycetes</taxon>
        <taxon>Propionibacteriales</taxon>
        <taxon>Propionibacteriaceae</taxon>
        <taxon>Arachnia</taxon>
    </lineage>
</organism>
<protein>
    <submittedName>
        <fullName evidence="5">FadR family transcriptional regulator</fullName>
    </submittedName>
</protein>
<dbReference type="Pfam" id="PF00392">
    <property type="entry name" value="GntR"/>
    <property type="match status" value="1"/>
</dbReference>
<evidence type="ECO:0000256" key="3">
    <source>
        <dbReference type="ARBA" id="ARBA00023163"/>
    </source>
</evidence>
<name>A0ABX7Y2J2_9ACTN</name>
<dbReference type="SMART" id="SM00345">
    <property type="entry name" value="HTH_GNTR"/>
    <property type="match status" value="1"/>
</dbReference>
<evidence type="ECO:0000259" key="4">
    <source>
        <dbReference type="PROSITE" id="PS50949"/>
    </source>
</evidence>
<evidence type="ECO:0000256" key="1">
    <source>
        <dbReference type="ARBA" id="ARBA00023015"/>
    </source>
</evidence>
<gene>
    <name evidence="5" type="ORF">J5A65_09010</name>
</gene>
<evidence type="ECO:0000313" key="6">
    <source>
        <dbReference type="Proteomes" id="UP000678513"/>
    </source>
</evidence>
<accession>A0ABX7Y2J2</accession>
<keyword evidence="3" id="KW-0804">Transcription</keyword>
<dbReference type="InterPro" id="IPR008920">
    <property type="entry name" value="TF_FadR/GntR_C"/>
</dbReference>
<evidence type="ECO:0000313" key="5">
    <source>
        <dbReference type="EMBL" id="QUC07092.1"/>
    </source>
</evidence>
<keyword evidence="2" id="KW-0238">DNA-binding</keyword>
<dbReference type="SUPFAM" id="SSF48008">
    <property type="entry name" value="GntR ligand-binding domain-like"/>
    <property type="match status" value="1"/>
</dbReference>
<sequence length="233" mass="25734">MLQEDDRKAHQIALDHIEASLLNGVYQVGAKLPPERDLARELGVSRGAVREAIRILQAQGILESRPGPGRGTRIIAGHTEALGRLFRLHLALSPTSASDLTDTRVALERSTVALASRHWDDEALNRLGTLVDRMDRETTLDQFNALDTDFHVEIALTAHNPFIGDLTSAIRQAMRAPIRDASLAVDGWQTLRTTLCQQHRAIFNAIESRNGDEAATLMEAHIRTAYRALKLGI</sequence>
<keyword evidence="6" id="KW-1185">Reference proteome</keyword>
<dbReference type="PANTHER" id="PTHR43537:SF5">
    <property type="entry name" value="UXU OPERON TRANSCRIPTIONAL REGULATOR"/>
    <property type="match status" value="1"/>
</dbReference>
<dbReference type="SUPFAM" id="SSF46785">
    <property type="entry name" value="Winged helix' DNA-binding domain"/>
    <property type="match status" value="1"/>
</dbReference>
<dbReference type="InterPro" id="IPR000524">
    <property type="entry name" value="Tscrpt_reg_HTH_GntR"/>
</dbReference>
<evidence type="ECO:0000256" key="2">
    <source>
        <dbReference type="ARBA" id="ARBA00023125"/>
    </source>
</evidence>
<dbReference type="RefSeq" id="WP_212321282.1">
    <property type="nucleotide sequence ID" value="NZ_AP024463.1"/>
</dbReference>
<dbReference type="CDD" id="cd07377">
    <property type="entry name" value="WHTH_GntR"/>
    <property type="match status" value="1"/>
</dbReference>
<reference evidence="5 6" key="1">
    <citation type="submission" date="2021-03" db="EMBL/GenBank/DDBJ databases">
        <title>Human Oral Microbial Genomes.</title>
        <authorList>
            <person name="Johnston C.D."/>
            <person name="Chen T."/>
            <person name="Dewhirst F.E."/>
        </authorList>
    </citation>
    <scope>NUCLEOTIDE SEQUENCE [LARGE SCALE GENOMIC DNA]</scope>
    <source>
        <strain evidence="5 6">DSMZ 100122</strain>
    </source>
</reference>
<keyword evidence="1" id="KW-0805">Transcription regulation</keyword>